<protein>
    <recommendedName>
        <fullName evidence="2">Membrane dipeptidase</fullName>
    </recommendedName>
</protein>
<reference evidence="1" key="1">
    <citation type="submission" date="2022-12" db="EMBL/GenBank/DDBJ databases">
        <title>Paraconexibacter alkalitolerans sp. nov. and Baekduia alba sp. nov., isolated from soil and emended description of the genera Paraconexibacter (Chun et al., 2020) and Baekduia (An et al., 2020).</title>
        <authorList>
            <person name="Vieira S."/>
            <person name="Huber K.J."/>
            <person name="Geppert A."/>
            <person name="Wolf J."/>
            <person name="Neumann-Schaal M."/>
            <person name="Muesken M."/>
            <person name="Overmann J."/>
        </authorList>
    </citation>
    <scope>NUCLEOTIDE SEQUENCE</scope>
    <source>
        <strain evidence="1">AEG42_29</strain>
    </source>
</reference>
<dbReference type="Pfam" id="PF01244">
    <property type="entry name" value="Peptidase_M19"/>
    <property type="match status" value="1"/>
</dbReference>
<evidence type="ECO:0008006" key="2">
    <source>
        <dbReference type="Google" id="ProtNLM"/>
    </source>
</evidence>
<dbReference type="InterPro" id="IPR008257">
    <property type="entry name" value="Pept_M19"/>
</dbReference>
<organism evidence="1">
    <name type="scientific">Paraconexibacter sp. AEG42_29</name>
    <dbReference type="NCBI Taxonomy" id="2997339"/>
    <lineage>
        <taxon>Bacteria</taxon>
        <taxon>Bacillati</taxon>
        <taxon>Actinomycetota</taxon>
        <taxon>Thermoleophilia</taxon>
        <taxon>Solirubrobacterales</taxon>
        <taxon>Paraconexibacteraceae</taxon>
        <taxon>Paraconexibacter</taxon>
    </lineage>
</organism>
<dbReference type="CDD" id="cd01301">
    <property type="entry name" value="rDP_like"/>
    <property type="match status" value="1"/>
</dbReference>
<dbReference type="RefSeq" id="WP_354697686.1">
    <property type="nucleotide sequence ID" value="NZ_CP114014.1"/>
</dbReference>
<dbReference type="Gene3D" id="3.20.20.140">
    <property type="entry name" value="Metal-dependent hydrolases"/>
    <property type="match status" value="1"/>
</dbReference>
<dbReference type="GO" id="GO:0006508">
    <property type="term" value="P:proteolysis"/>
    <property type="evidence" value="ECO:0007669"/>
    <property type="project" value="InterPro"/>
</dbReference>
<dbReference type="KEGG" id="parq:DSM112329_03323"/>
<accession>A0AAU7AYQ4</accession>
<dbReference type="InterPro" id="IPR032466">
    <property type="entry name" value="Metal_Hydrolase"/>
</dbReference>
<dbReference type="PROSITE" id="PS51365">
    <property type="entry name" value="RENAL_DIPEPTIDASE_2"/>
    <property type="match status" value="1"/>
</dbReference>
<evidence type="ECO:0000313" key="1">
    <source>
        <dbReference type="EMBL" id="XAY06452.1"/>
    </source>
</evidence>
<proteinExistence type="predicted"/>
<dbReference type="InterPro" id="IPR000180">
    <property type="entry name" value="Dipep_AS"/>
</dbReference>
<name>A0AAU7AYQ4_9ACTN</name>
<dbReference type="PANTHER" id="PTHR10443">
    <property type="entry name" value="MICROSOMAL DIPEPTIDASE"/>
    <property type="match status" value="1"/>
</dbReference>
<dbReference type="AlphaFoldDB" id="A0AAU7AYQ4"/>
<dbReference type="GO" id="GO:0070573">
    <property type="term" value="F:metallodipeptidase activity"/>
    <property type="evidence" value="ECO:0007669"/>
    <property type="project" value="InterPro"/>
</dbReference>
<dbReference type="SUPFAM" id="SSF51556">
    <property type="entry name" value="Metallo-dependent hydrolases"/>
    <property type="match status" value="1"/>
</dbReference>
<dbReference type="PANTHER" id="PTHR10443:SF12">
    <property type="entry name" value="DIPEPTIDASE"/>
    <property type="match status" value="1"/>
</dbReference>
<dbReference type="PROSITE" id="PS00869">
    <property type="entry name" value="RENAL_DIPEPTIDASE_1"/>
    <property type="match status" value="1"/>
</dbReference>
<dbReference type="EMBL" id="CP114014">
    <property type="protein sequence ID" value="XAY06452.1"/>
    <property type="molecule type" value="Genomic_DNA"/>
</dbReference>
<gene>
    <name evidence="1" type="ORF">DSM112329_03323</name>
</gene>
<sequence>MTATFDGHNDVLTREDHAGLVSGRDGGHIDLPRMRAGNLRGGIFAVFTPSSDAWMDVRTLPDGTQEVPYAEPIDQAFAAADATRAAGRLLAAERAGHLRVARTIADLDAARDGDGPPAAILSLEGAEAIDTGLEALDLWYAAGLRCLGPVWSRANAFASGVPFRFPSSPDTGPGLTDAGRALVLRCAELGVLVDLSHLNEAGFWDVAALDAGPLVASHSGVHAICGASRNLTDRQLDAIGASGGLVGIVYACKFLRPDFADDDDTPLDLIVQHARHVRDRIGIEHVALGSDFDGATVPAPLGDVAGLPRLLEAFRAGGFTEAEVTALAWDNWRRVLATWWNDAGPA</sequence>